<keyword evidence="3 7" id="KW-0067">ATP-binding</keyword>
<dbReference type="PANTHER" id="PTHR30455">
    <property type="entry name" value="TRANSCRIPTIONAL REPRESSOR NRDR"/>
    <property type="match status" value="1"/>
</dbReference>
<name>A0AAP9Y908_9ACTO</name>
<dbReference type="Proteomes" id="UP000595220">
    <property type="component" value="Chromosome"/>
</dbReference>
<evidence type="ECO:0000256" key="3">
    <source>
        <dbReference type="ARBA" id="ARBA00022840"/>
    </source>
</evidence>
<evidence type="ECO:0000256" key="5">
    <source>
        <dbReference type="ARBA" id="ARBA00023125"/>
    </source>
</evidence>
<feature type="region of interest" description="Disordered" evidence="8">
    <location>
        <begin position="151"/>
        <end position="199"/>
    </location>
</feature>
<dbReference type="PANTHER" id="PTHR30455:SF2">
    <property type="entry name" value="TRANSCRIPTIONAL REPRESSOR NRDR"/>
    <property type="match status" value="1"/>
</dbReference>
<proteinExistence type="inferred from homology"/>
<dbReference type="Pfam" id="PF03477">
    <property type="entry name" value="ATP-cone"/>
    <property type="match status" value="1"/>
</dbReference>
<comment type="similarity">
    <text evidence="7">Belongs to the NrdR family.</text>
</comment>
<evidence type="ECO:0000256" key="1">
    <source>
        <dbReference type="ARBA" id="ARBA00022491"/>
    </source>
</evidence>
<evidence type="ECO:0000256" key="4">
    <source>
        <dbReference type="ARBA" id="ARBA00023015"/>
    </source>
</evidence>
<dbReference type="AlphaFoldDB" id="A0AAP9Y908"/>
<keyword evidence="5 7" id="KW-0238">DNA-binding</keyword>
<feature type="domain" description="ATP-cone" evidence="9">
    <location>
        <begin position="46"/>
        <end position="136"/>
    </location>
</feature>
<gene>
    <name evidence="7 10" type="primary">nrdR</name>
    <name evidence="10" type="ORF">I6H42_04420</name>
</gene>
<dbReference type="GO" id="GO:0008270">
    <property type="term" value="F:zinc ion binding"/>
    <property type="evidence" value="ECO:0007669"/>
    <property type="project" value="UniProtKB-UniRule"/>
</dbReference>
<comment type="cofactor">
    <cofactor evidence="7">
        <name>Zn(2+)</name>
        <dbReference type="ChEBI" id="CHEBI:29105"/>
    </cofactor>
    <text evidence="7">Binds 1 zinc ion.</text>
</comment>
<evidence type="ECO:0000313" key="11">
    <source>
        <dbReference type="Proteomes" id="UP000595220"/>
    </source>
</evidence>
<keyword evidence="1 7" id="KW-0678">Repressor</keyword>
<dbReference type="HAMAP" id="MF_00440">
    <property type="entry name" value="NrdR"/>
    <property type="match status" value="1"/>
</dbReference>
<dbReference type="InterPro" id="IPR003796">
    <property type="entry name" value="RNR_NrdR-like"/>
</dbReference>
<comment type="function">
    <text evidence="7">Negatively regulates transcription of bacterial ribonucleotide reductase nrd genes and operons by binding to NrdR-boxes.</text>
</comment>
<dbReference type="EMBL" id="CP066065">
    <property type="protein sequence ID" value="QQC44632.1"/>
    <property type="molecule type" value="Genomic_DNA"/>
</dbReference>
<evidence type="ECO:0000256" key="7">
    <source>
        <dbReference type="HAMAP-Rule" id="MF_00440"/>
    </source>
</evidence>
<evidence type="ECO:0000256" key="8">
    <source>
        <dbReference type="SAM" id="MobiDB-lite"/>
    </source>
</evidence>
<dbReference type="GO" id="GO:0003677">
    <property type="term" value="F:DNA binding"/>
    <property type="evidence" value="ECO:0007669"/>
    <property type="project" value="UniProtKB-KW"/>
</dbReference>
<keyword evidence="11" id="KW-1185">Reference proteome</keyword>
<feature type="compositionally biased region" description="Gly residues" evidence="8">
    <location>
        <begin position="190"/>
        <end position="199"/>
    </location>
</feature>
<evidence type="ECO:0000256" key="2">
    <source>
        <dbReference type="ARBA" id="ARBA00022741"/>
    </source>
</evidence>
<dbReference type="InterPro" id="IPR055173">
    <property type="entry name" value="NrdR-like_N"/>
</dbReference>
<keyword evidence="7" id="KW-0479">Metal-binding</keyword>
<keyword evidence="6 7" id="KW-0804">Transcription</keyword>
<dbReference type="GO" id="GO:0045892">
    <property type="term" value="P:negative regulation of DNA-templated transcription"/>
    <property type="evidence" value="ECO:0007669"/>
    <property type="project" value="UniProtKB-UniRule"/>
</dbReference>
<dbReference type="Pfam" id="PF22811">
    <property type="entry name" value="Zn_ribbon_NrdR"/>
    <property type="match status" value="1"/>
</dbReference>
<sequence>MHCPFCHNPDSRVVDTRIADDGASIRRRRECTHCKKRFTTLETSSFQVVKRSGVVESFSRNKVVSGVKKACQGRPVSDDQLAILAQQVEEQLRSTGVSNVSTNEVGQAILPFLRELDVIAYLRFASVYRAFDTLDDFERAIQALRERTSALGDGAQPAPAGEGAPDQACAAPATTKKKSRKARVSRKRAGGGPTLLGDD</sequence>
<dbReference type="NCBIfam" id="TIGR00244">
    <property type="entry name" value="transcriptional regulator NrdR"/>
    <property type="match status" value="1"/>
</dbReference>
<reference evidence="10 11" key="1">
    <citation type="submission" date="2020-12" db="EMBL/GenBank/DDBJ databases">
        <title>FDA dAtabase for Regulatory Grade micrObial Sequences (FDA-ARGOS): Supporting development and validation of Infectious Disease Dx tests.</title>
        <authorList>
            <person name="Sproer C."/>
            <person name="Gronow S."/>
            <person name="Severitt S."/>
            <person name="Schroder I."/>
            <person name="Tallon L."/>
            <person name="Sadzewicz L."/>
            <person name="Zhao X."/>
            <person name="Boylan J."/>
            <person name="Ott S."/>
            <person name="Bowen H."/>
            <person name="Vavikolanu K."/>
            <person name="Mehta A."/>
            <person name="Aluvathingal J."/>
            <person name="Nadendla S."/>
            <person name="Lowell S."/>
            <person name="Myers T."/>
            <person name="Yan Y."/>
            <person name="Sichtig H."/>
        </authorList>
    </citation>
    <scope>NUCLEOTIDE SEQUENCE [LARGE SCALE GENOMIC DNA]</scope>
    <source>
        <strain evidence="10 11">FDAARGOS_985</strain>
    </source>
</reference>
<evidence type="ECO:0000259" key="9">
    <source>
        <dbReference type="PROSITE" id="PS51161"/>
    </source>
</evidence>
<accession>A0AAP9Y908</accession>
<keyword evidence="7" id="KW-0863">Zinc-finger</keyword>
<evidence type="ECO:0000313" key="10">
    <source>
        <dbReference type="EMBL" id="QQC44632.1"/>
    </source>
</evidence>
<keyword evidence="4 7" id="KW-0805">Transcription regulation</keyword>
<keyword evidence="7" id="KW-0862">Zinc</keyword>
<feature type="compositionally biased region" description="Low complexity" evidence="8">
    <location>
        <begin position="152"/>
        <end position="174"/>
    </location>
</feature>
<dbReference type="RefSeq" id="WP_074632397.1">
    <property type="nucleotide sequence ID" value="NZ_CP066065.1"/>
</dbReference>
<keyword evidence="2 7" id="KW-0547">Nucleotide-binding</keyword>
<evidence type="ECO:0000256" key="6">
    <source>
        <dbReference type="ARBA" id="ARBA00023163"/>
    </source>
</evidence>
<protein>
    <recommendedName>
        <fullName evidence="7">Transcriptional repressor NrdR</fullName>
    </recommendedName>
</protein>
<feature type="compositionally biased region" description="Basic residues" evidence="8">
    <location>
        <begin position="175"/>
        <end position="189"/>
    </location>
</feature>
<dbReference type="GO" id="GO:0005524">
    <property type="term" value="F:ATP binding"/>
    <property type="evidence" value="ECO:0007669"/>
    <property type="project" value="UniProtKB-UniRule"/>
</dbReference>
<dbReference type="InterPro" id="IPR005144">
    <property type="entry name" value="ATP-cone_dom"/>
</dbReference>
<dbReference type="PROSITE" id="PS51161">
    <property type="entry name" value="ATP_CONE"/>
    <property type="match status" value="1"/>
</dbReference>
<feature type="zinc finger region" evidence="7">
    <location>
        <begin position="3"/>
        <end position="34"/>
    </location>
</feature>
<organism evidence="10 11">
    <name type="scientific">Schaalia meyeri</name>
    <dbReference type="NCBI Taxonomy" id="52773"/>
    <lineage>
        <taxon>Bacteria</taxon>
        <taxon>Bacillati</taxon>
        <taxon>Actinomycetota</taxon>
        <taxon>Actinomycetes</taxon>
        <taxon>Actinomycetales</taxon>
        <taxon>Actinomycetaceae</taxon>
        <taxon>Schaalia</taxon>
    </lineage>
</organism>